<accession>A0A0V0R751</accession>
<evidence type="ECO:0000313" key="3">
    <source>
        <dbReference type="Proteomes" id="UP000054937"/>
    </source>
</evidence>
<proteinExistence type="predicted"/>
<evidence type="ECO:0008006" key="4">
    <source>
        <dbReference type="Google" id="ProtNLM"/>
    </source>
</evidence>
<protein>
    <recommendedName>
        <fullName evidence="4">RGS domain-containing protein</fullName>
    </recommendedName>
</protein>
<comment type="caution">
    <text evidence="2">The sequence shown here is derived from an EMBL/GenBank/DDBJ whole genome shotgun (WGS) entry which is preliminary data.</text>
</comment>
<feature type="transmembrane region" description="Helical" evidence="1">
    <location>
        <begin position="50"/>
        <end position="71"/>
    </location>
</feature>
<organism evidence="2 3">
    <name type="scientific">Pseudocohnilembus persalinus</name>
    <name type="common">Ciliate</name>
    <dbReference type="NCBI Taxonomy" id="266149"/>
    <lineage>
        <taxon>Eukaryota</taxon>
        <taxon>Sar</taxon>
        <taxon>Alveolata</taxon>
        <taxon>Ciliophora</taxon>
        <taxon>Intramacronucleata</taxon>
        <taxon>Oligohymenophorea</taxon>
        <taxon>Scuticociliatia</taxon>
        <taxon>Philasterida</taxon>
        <taxon>Pseudocohnilembidae</taxon>
        <taxon>Pseudocohnilembus</taxon>
    </lineage>
</organism>
<dbReference type="AlphaFoldDB" id="A0A0V0R751"/>
<keyword evidence="3" id="KW-1185">Reference proteome</keyword>
<keyword evidence="1" id="KW-0812">Transmembrane</keyword>
<dbReference type="Proteomes" id="UP000054937">
    <property type="component" value="Unassembled WGS sequence"/>
</dbReference>
<keyword evidence="1" id="KW-0472">Membrane</keyword>
<reference evidence="2 3" key="1">
    <citation type="journal article" date="2015" name="Sci. Rep.">
        <title>Genome of the facultative scuticociliatosis pathogen Pseudocohnilembus persalinus provides insight into its virulence through horizontal gene transfer.</title>
        <authorList>
            <person name="Xiong J."/>
            <person name="Wang G."/>
            <person name="Cheng J."/>
            <person name="Tian M."/>
            <person name="Pan X."/>
            <person name="Warren A."/>
            <person name="Jiang C."/>
            <person name="Yuan D."/>
            <person name="Miao W."/>
        </authorList>
    </citation>
    <scope>NUCLEOTIDE SEQUENCE [LARGE SCALE GENOMIC DNA]</scope>
    <source>
        <strain evidence="2">36N120E</strain>
    </source>
</reference>
<feature type="transmembrane region" description="Helical" evidence="1">
    <location>
        <begin position="132"/>
        <end position="151"/>
    </location>
</feature>
<dbReference type="EMBL" id="LDAU01000031">
    <property type="protein sequence ID" value="KRX10327.1"/>
    <property type="molecule type" value="Genomic_DNA"/>
</dbReference>
<sequence length="365" mass="43151">MVSQEKKTLAFTLQSCFILLMLCFFSILIIKQYQKRQLFPLKERSPFLTLYFTLATFLASLLLIIGQMLNISCNSFVNESHNSQVNSLQQLGLQAPTFCLCQDSSNVYTEQLCQYQEISDDEIKQYKMSREIGAIIIFQIISQNFYLLNSIFSNDTEVSCKTWNYIVYPEILFTIILDILFTSFVVLYPISLSGYGSIMPPDLALQNIDSFLLENKYLFIFDRYSKYYEIHQSGLDNSIIRKEYNRIFMLYLRFKTLFLRQEEETQQQDLQRFLSEFLVGPQNEKMRQIFPPVILQQLVDQDGTEIIKDQITIQDLNPIYRVMLEEMEQLFDKFKGSQSYRYLQEQSQKNQDINLRLVEMDLISY</sequence>
<evidence type="ECO:0000256" key="1">
    <source>
        <dbReference type="SAM" id="Phobius"/>
    </source>
</evidence>
<keyword evidence="1" id="KW-1133">Transmembrane helix</keyword>
<feature type="transmembrane region" description="Helical" evidence="1">
    <location>
        <begin position="9"/>
        <end position="30"/>
    </location>
</feature>
<dbReference type="InParanoid" id="A0A0V0R751"/>
<name>A0A0V0R751_PSEPJ</name>
<gene>
    <name evidence="2" type="ORF">PPERSA_02744</name>
</gene>
<evidence type="ECO:0000313" key="2">
    <source>
        <dbReference type="EMBL" id="KRX10327.1"/>
    </source>
</evidence>
<feature type="transmembrane region" description="Helical" evidence="1">
    <location>
        <begin position="171"/>
        <end position="190"/>
    </location>
</feature>